<comment type="function">
    <text evidence="1">The transhydrogenation between NADH and NADP is coupled to respiration and ATP hydrolysis and functions as a proton pump across the membrane.</text>
</comment>
<comment type="catalytic activity">
    <reaction evidence="8">
        <text>NAD(+) + NADPH + H(+)(in) = NADH + NADP(+) + H(+)(out)</text>
        <dbReference type="Rhea" id="RHEA:47992"/>
        <dbReference type="ChEBI" id="CHEBI:15378"/>
        <dbReference type="ChEBI" id="CHEBI:57540"/>
        <dbReference type="ChEBI" id="CHEBI:57783"/>
        <dbReference type="ChEBI" id="CHEBI:57945"/>
        <dbReference type="ChEBI" id="CHEBI:58349"/>
        <dbReference type="EC" id="7.1.1.1"/>
    </reaction>
</comment>
<dbReference type="Gene3D" id="3.40.50.720">
    <property type="entry name" value="NAD(P)-binding Rossmann-like Domain"/>
    <property type="match status" value="2"/>
</dbReference>
<proteinExistence type="inferred from homology"/>
<evidence type="ECO:0000256" key="1">
    <source>
        <dbReference type="ARBA" id="ARBA00003943"/>
    </source>
</evidence>
<dbReference type="InterPro" id="IPR007698">
    <property type="entry name" value="AlaDH/PNT_NAD(H)-bd"/>
</dbReference>
<dbReference type="FunFam" id="3.40.50.720:FF:000188">
    <property type="entry name" value="NAD(P) transhydrogenase alpha subunit 1"/>
    <property type="match status" value="1"/>
</dbReference>
<evidence type="ECO:0000259" key="13">
    <source>
        <dbReference type="SMART" id="SM01003"/>
    </source>
</evidence>
<evidence type="ECO:0000256" key="3">
    <source>
        <dbReference type="ARBA" id="ARBA00012943"/>
    </source>
</evidence>
<dbReference type="PROSITE" id="PS00837">
    <property type="entry name" value="ALADH_PNT_2"/>
    <property type="match status" value="1"/>
</dbReference>
<dbReference type="RefSeq" id="WP_014777844.1">
    <property type="nucleotide sequence ID" value="NC_018012.1"/>
</dbReference>
<organism evidence="14 15">
    <name type="scientific">Thiocystis violascens (strain ATCC 17096 / DSM 198 / 6111)</name>
    <name type="common">Chromatium violascens</name>
    <dbReference type="NCBI Taxonomy" id="765911"/>
    <lineage>
        <taxon>Bacteria</taxon>
        <taxon>Pseudomonadati</taxon>
        <taxon>Pseudomonadota</taxon>
        <taxon>Gammaproteobacteria</taxon>
        <taxon>Chromatiales</taxon>
        <taxon>Chromatiaceae</taxon>
        <taxon>Thiocystis</taxon>
    </lineage>
</organism>
<evidence type="ECO:0000313" key="14">
    <source>
        <dbReference type="EMBL" id="AFL73367.1"/>
    </source>
</evidence>
<dbReference type="OrthoDB" id="9804592at2"/>
<dbReference type="InterPro" id="IPR007886">
    <property type="entry name" value="AlaDH/PNT_N"/>
</dbReference>
<dbReference type="SMART" id="SM01002">
    <property type="entry name" value="AlaDh_PNT_C"/>
    <property type="match status" value="1"/>
</dbReference>
<reference evidence="14 15" key="1">
    <citation type="submission" date="2012-06" db="EMBL/GenBank/DDBJ databases">
        <title>Complete sequence of Thiocystis violascens DSM 198.</title>
        <authorList>
            <consortium name="US DOE Joint Genome Institute"/>
            <person name="Lucas S."/>
            <person name="Han J."/>
            <person name="Lapidus A."/>
            <person name="Cheng J.-F."/>
            <person name="Goodwin L."/>
            <person name="Pitluck S."/>
            <person name="Peters L."/>
            <person name="Ovchinnikova G."/>
            <person name="Teshima H."/>
            <person name="Detter J.C."/>
            <person name="Han C."/>
            <person name="Tapia R."/>
            <person name="Land M."/>
            <person name="Hauser L."/>
            <person name="Kyrpides N."/>
            <person name="Ivanova N."/>
            <person name="Pagani I."/>
            <person name="Vogl K."/>
            <person name="Liu Z."/>
            <person name="Frigaard N.-U."/>
            <person name="Bryant D."/>
            <person name="Woyke T."/>
        </authorList>
    </citation>
    <scope>NUCLEOTIDE SEQUENCE [LARGE SCALE GENOMIC DNA]</scope>
    <source>
        <strain evidence="15">ATCC 17096 / DSM 198 / 6111</strain>
    </source>
</reference>
<keyword evidence="4" id="KW-0547">Nucleotide-binding</keyword>
<evidence type="ECO:0000256" key="10">
    <source>
        <dbReference type="ARBA" id="ARBA00076996"/>
    </source>
</evidence>
<dbReference type="PANTHER" id="PTHR10160">
    <property type="entry name" value="NAD(P) TRANSHYDROGENASE"/>
    <property type="match status" value="1"/>
</dbReference>
<accession>I3Y8P9</accession>
<keyword evidence="6" id="KW-1278">Translocase</keyword>
<dbReference type="AlphaFoldDB" id="I3Y8P9"/>
<dbReference type="GO" id="GO:0006740">
    <property type="term" value="P:NADPH regeneration"/>
    <property type="evidence" value="ECO:0007669"/>
    <property type="project" value="TreeGrafter"/>
</dbReference>
<sequence length="367" mass="38346">MKIGIPLETRSGETRVASTPEIVKKLAGKGFEILVESGAGARAGYPDADYAQAGAQLTDRAGAYDVDLLLKVRRPDAEDVEAMRPGGLLISLLETCGEDPLLSAMLAKGMRVLGMERMPRTSRAQSMDALSSQSNLAGYRAVIEAAARYGRFFPMMMTSAGSAKPARVAVLGAGVAGLQAIATARRLGADVHAYDVRPETREQILSLGAKPIVLDLGESGAGEGGYARELSDEAKARQQSALGDELAKAHVIITTALIPCRPAPVLVTEEVVARLRPGSVIVDLAAASGGNCPLTVADEIVERHGVTIVGITNFPALVPADASAFYARNLFNLIEIMVQPGASGPELKDLTQDDITAAMLVSARSGG</sequence>
<keyword evidence="5" id="KW-0521">NADP</keyword>
<comment type="similarity">
    <text evidence="2">Belongs to the AlaDH/PNT family.</text>
</comment>
<dbReference type="PANTHER" id="PTHR10160:SF19">
    <property type="entry name" value="PROTON-TRANSLOCATING NAD(P)(+) TRANSHYDROGENASE"/>
    <property type="match status" value="1"/>
</dbReference>
<dbReference type="STRING" id="765911.Thivi_1359"/>
<dbReference type="Proteomes" id="UP000006062">
    <property type="component" value="Chromosome"/>
</dbReference>
<evidence type="ECO:0000256" key="11">
    <source>
        <dbReference type="ARBA" id="ARBA00084087"/>
    </source>
</evidence>
<dbReference type="EC" id="7.1.1.1" evidence="3"/>
<evidence type="ECO:0000256" key="9">
    <source>
        <dbReference type="ARBA" id="ARBA00071353"/>
    </source>
</evidence>
<dbReference type="HOGENOM" id="CLU_003376_2_1_6"/>
<protein>
    <recommendedName>
        <fullName evidence="9">NAD(P) transhydrogenase subunit alpha part 1</fullName>
        <ecNumber evidence="3">7.1.1.1</ecNumber>
    </recommendedName>
    <alternativeName>
        <fullName evidence="11">Nicotinamide nucleotide transhydrogenase subunit alpha 1</fullName>
    </alternativeName>
    <alternativeName>
        <fullName evidence="10">Pyridine nucleotide transhydrogenase subunit alpha 1</fullName>
    </alternativeName>
</protein>
<dbReference type="Pfam" id="PF05222">
    <property type="entry name" value="AlaDh_PNT_N"/>
    <property type="match status" value="1"/>
</dbReference>
<evidence type="ECO:0000313" key="15">
    <source>
        <dbReference type="Proteomes" id="UP000006062"/>
    </source>
</evidence>
<evidence type="ECO:0000256" key="4">
    <source>
        <dbReference type="ARBA" id="ARBA00022741"/>
    </source>
</evidence>
<dbReference type="KEGG" id="tvi:Thivi_1359"/>
<dbReference type="InterPro" id="IPR008143">
    <property type="entry name" value="Ala_DH/PNT_CS2"/>
</dbReference>
<evidence type="ECO:0000256" key="5">
    <source>
        <dbReference type="ARBA" id="ARBA00022857"/>
    </source>
</evidence>
<dbReference type="SMART" id="SM01003">
    <property type="entry name" value="AlaDh_PNT_N"/>
    <property type="match status" value="1"/>
</dbReference>
<feature type="domain" description="Alanine dehydrogenase/pyridine nucleotide transhydrogenase NAD(H)-binding" evidence="12">
    <location>
        <begin position="146"/>
        <end position="310"/>
    </location>
</feature>
<dbReference type="GO" id="GO:0005886">
    <property type="term" value="C:plasma membrane"/>
    <property type="evidence" value="ECO:0007669"/>
    <property type="project" value="TreeGrafter"/>
</dbReference>
<dbReference type="GO" id="GO:0050661">
    <property type="term" value="F:NADP binding"/>
    <property type="evidence" value="ECO:0007669"/>
    <property type="project" value="TreeGrafter"/>
</dbReference>
<dbReference type="GO" id="GO:0016491">
    <property type="term" value="F:oxidoreductase activity"/>
    <property type="evidence" value="ECO:0007669"/>
    <property type="project" value="InterPro"/>
</dbReference>
<evidence type="ECO:0000256" key="6">
    <source>
        <dbReference type="ARBA" id="ARBA00022967"/>
    </source>
</evidence>
<name>I3Y8P9_THIV6</name>
<evidence type="ECO:0000256" key="8">
    <source>
        <dbReference type="ARBA" id="ARBA00048202"/>
    </source>
</evidence>
<gene>
    <name evidence="14" type="ordered locus">Thivi_1359</name>
</gene>
<evidence type="ECO:0000259" key="12">
    <source>
        <dbReference type="SMART" id="SM01002"/>
    </source>
</evidence>
<keyword evidence="15" id="KW-1185">Reference proteome</keyword>
<dbReference type="GO" id="GO:0008750">
    <property type="term" value="F:proton-translocating NAD(P)+ transhydrogenase activity"/>
    <property type="evidence" value="ECO:0007669"/>
    <property type="project" value="UniProtKB-EC"/>
</dbReference>
<dbReference type="Pfam" id="PF01262">
    <property type="entry name" value="AlaDh_PNT_C"/>
    <property type="match status" value="1"/>
</dbReference>
<dbReference type="SUPFAM" id="SSF51735">
    <property type="entry name" value="NAD(P)-binding Rossmann-fold domains"/>
    <property type="match status" value="1"/>
</dbReference>
<dbReference type="eggNOG" id="COG3288">
    <property type="taxonomic scope" value="Bacteria"/>
</dbReference>
<dbReference type="SUPFAM" id="SSF52283">
    <property type="entry name" value="Formate/glycerate dehydrogenase catalytic domain-like"/>
    <property type="match status" value="1"/>
</dbReference>
<dbReference type="NCBIfam" id="NF006942">
    <property type="entry name" value="PRK09424.1"/>
    <property type="match status" value="1"/>
</dbReference>
<dbReference type="EMBL" id="CP003154">
    <property type="protein sequence ID" value="AFL73367.1"/>
    <property type="molecule type" value="Genomic_DNA"/>
</dbReference>
<evidence type="ECO:0000256" key="2">
    <source>
        <dbReference type="ARBA" id="ARBA00005689"/>
    </source>
</evidence>
<feature type="domain" description="Alanine dehydrogenase/pyridine nucleotide transhydrogenase N-terminal" evidence="13">
    <location>
        <begin position="4"/>
        <end position="137"/>
    </location>
</feature>
<dbReference type="CDD" id="cd05304">
    <property type="entry name" value="Rubrum_tdh"/>
    <property type="match status" value="1"/>
</dbReference>
<keyword evidence="7" id="KW-0520">NAD</keyword>
<evidence type="ECO:0000256" key="7">
    <source>
        <dbReference type="ARBA" id="ARBA00023027"/>
    </source>
</evidence>
<dbReference type="InterPro" id="IPR036291">
    <property type="entry name" value="NAD(P)-bd_dom_sf"/>
</dbReference>